<comment type="similarity">
    <text evidence="1">Belongs to the LysR transcriptional regulatory family.</text>
</comment>
<dbReference type="Proteomes" id="UP000886829">
    <property type="component" value="Unassembled WGS sequence"/>
</dbReference>
<evidence type="ECO:0000256" key="6">
    <source>
        <dbReference type="SAM" id="MobiDB-lite"/>
    </source>
</evidence>
<evidence type="ECO:0000256" key="2">
    <source>
        <dbReference type="ARBA" id="ARBA00023015"/>
    </source>
</evidence>
<sequence>MQIQQLRYFVTLVEKKSFTAAAHEFFISQSALSQQIKALEKELEVALVQRQGRSFDITPAGKLLFHKVQTILSELDSLTSQVQRVNRNLGTSLRLGLLSSMDKDALPEKLKELVCDYIGFELHIIYGSHEELYDLFSNGTLNAFISDSTRLQDSESFSKQALFATRLQVELPRQVELPHRGKHRLKLNLSELTSRNYTFYIVCESEHLLEEQAHLNELLGTDCTFVDTASIAEGRKLILQNPNSALIFDRSLMRGDLSTHSKLKCYTLQNHGKTIKRPMCCYARKNIGIPEINELCAIILSLGCKDHEGSLPHLELLEQESSNPLPNHNTGTGPNYAQGPLIY</sequence>
<dbReference type="Pfam" id="PF00126">
    <property type="entry name" value="HTH_1"/>
    <property type="match status" value="1"/>
</dbReference>
<feature type="domain" description="HTH lysR-type" evidence="7">
    <location>
        <begin position="1"/>
        <end position="58"/>
    </location>
</feature>
<keyword evidence="2" id="KW-0805">Transcription regulation</keyword>
<reference evidence="8" key="1">
    <citation type="journal article" date="2021" name="PeerJ">
        <title>Extensive microbial diversity within the chicken gut microbiome revealed by metagenomics and culture.</title>
        <authorList>
            <person name="Gilroy R."/>
            <person name="Ravi A."/>
            <person name="Getino M."/>
            <person name="Pursley I."/>
            <person name="Horton D.L."/>
            <person name="Alikhan N.F."/>
            <person name="Baker D."/>
            <person name="Gharbi K."/>
            <person name="Hall N."/>
            <person name="Watson M."/>
            <person name="Adriaenssens E.M."/>
            <person name="Foster-Nyarko E."/>
            <person name="Jarju S."/>
            <person name="Secka A."/>
            <person name="Antonio M."/>
            <person name="Oren A."/>
            <person name="Chaudhuri R.R."/>
            <person name="La Ragione R."/>
            <person name="Hildebrand F."/>
            <person name="Pallen M.J."/>
        </authorList>
    </citation>
    <scope>NUCLEOTIDE SEQUENCE</scope>
    <source>
        <strain evidence="8">USASDec5-558</strain>
    </source>
</reference>
<dbReference type="EMBL" id="DXEV01000052">
    <property type="protein sequence ID" value="HIX56406.1"/>
    <property type="molecule type" value="Genomic_DNA"/>
</dbReference>
<evidence type="ECO:0000313" key="9">
    <source>
        <dbReference type="Proteomes" id="UP000886829"/>
    </source>
</evidence>
<evidence type="ECO:0000256" key="1">
    <source>
        <dbReference type="ARBA" id="ARBA00009437"/>
    </source>
</evidence>
<keyword evidence="3" id="KW-0238">DNA-binding</keyword>
<evidence type="ECO:0000259" key="7">
    <source>
        <dbReference type="PROSITE" id="PS50931"/>
    </source>
</evidence>
<organism evidence="8 9">
    <name type="scientific">Candidatus Anaerobiospirillum pullistercoris</name>
    <dbReference type="NCBI Taxonomy" id="2838452"/>
    <lineage>
        <taxon>Bacteria</taxon>
        <taxon>Pseudomonadati</taxon>
        <taxon>Pseudomonadota</taxon>
        <taxon>Gammaproteobacteria</taxon>
        <taxon>Aeromonadales</taxon>
        <taxon>Succinivibrionaceae</taxon>
        <taxon>Anaerobiospirillum</taxon>
    </lineage>
</organism>
<dbReference type="SUPFAM" id="SSF46785">
    <property type="entry name" value="Winged helix' DNA-binding domain"/>
    <property type="match status" value="1"/>
</dbReference>
<feature type="coiled-coil region" evidence="5">
    <location>
        <begin position="29"/>
        <end position="88"/>
    </location>
</feature>
<dbReference type="PROSITE" id="PS50931">
    <property type="entry name" value="HTH_LYSR"/>
    <property type="match status" value="1"/>
</dbReference>
<dbReference type="GO" id="GO:0003700">
    <property type="term" value="F:DNA-binding transcription factor activity"/>
    <property type="evidence" value="ECO:0007669"/>
    <property type="project" value="InterPro"/>
</dbReference>
<dbReference type="GO" id="GO:0000976">
    <property type="term" value="F:transcription cis-regulatory region binding"/>
    <property type="evidence" value="ECO:0007669"/>
    <property type="project" value="TreeGrafter"/>
</dbReference>
<name>A0A9D1WBZ7_9GAMM</name>
<dbReference type="InterPro" id="IPR036390">
    <property type="entry name" value="WH_DNA-bd_sf"/>
</dbReference>
<protein>
    <submittedName>
        <fullName evidence="8">LysR family transcriptional regulator</fullName>
    </submittedName>
</protein>
<keyword evidence="4" id="KW-0804">Transcription</keyword>
<dbReference type="Gene3D" id="1.10.10.10">
    <property type="entry name" value="Winged helix-like DNA-binding domain superfamily/Winged helix DNA-binding domain"/>
    <property type="match status" value="1"/>
</dbReference>
<gene>
    <name evidence="8" type="ORF">H9850_02920</name>
</gene>
<dbReference type="PANTHER" id="PTHR30126:SF40">
    <property type="entry name" value="HTH-TYPE TRANSCRIPTIONAL REGULATOR GLTR"/>
    <property type="match status" value="1"/>
</dbReference>
<feature type="compositionally biased region" description="Polar residues" evidence="6">
    <location>
        <begin position="321"/>
        <end position="335"/>
    </location>
</feature>
<evidence type="ECO:0000313" key="8">
    <source>
        <dbReference type="EMBL" id="HIX56406.1"/>
    </source>
</evidence>
<dbReference type="AlphaFoldDB" id="A0A9D1WBZ7"/>
<reference evidence="8" key="2">
    <citation type="submission" date="2021-04" db="EMBL/GenBank/DDBJ databases">
        <authorList>
            <person name="Gilroy R."/>
        </authorList>
    </citation>
    <scope>NUCLEOTIDE SEQUENCE</scope>
    <source>
        <strain evidence="8">USASDec5-558</strain>
    </source>
</reference>
<proteinExistence type="inferred from homology"/>
<feature type="region of interest" description="Disordered" evidence="6">
    <location>
        <begin position="321"/>
        <end position="343"/>
    </location>
</feature>
<evidence type="ECO:0000256" key="4">
    <source>
        <dbReference type="ARBA" id="ARBA00023163"/>
    </source>
</evidence>
<dbReference type="PRINTS" id="PR00039">
    <property type="entry name" value="HTHLYSR"/>
</dbReference>
<dbReference type="InterPro" id="IPR000847">
    <property type="entry name" value="LysR_HTH_N"/>
</dbReference>
<dbReference type="PANTHER" id="PTHR30126">
    <property type="entry name" value="HTH-TYPE TRANSCRIPTIONAL REGULATOR"/>
    <property type="match status" value="1"/>
</dbReference>
<dbReference type="FunFam" id="1.10.10.10:FF:000001">
    <property type="entry name" value="LysR family transcriptional regulator"/>
    <property type="match status" value="1"/>
</dbReference>
<comment type="caution">
    <text evidence="8">The sequence shown here is derived from an EMBL/GenBank/DDBJ whole genome shotgun (WGS) entry which is preliminary data.</text>
</comment>
<keyword evidence="5" id="KW-0175">Coiled coil</keyword>
<accession>A0A9D1WBZ7</accession>
<evidence type="ECO:0000256" key="3">
    <source>
        <dbReference type="ARBA" id="ARBA00023125"/>
    </source>
</evidence>
<evidence type="ECO:0000256" key="5">
    <source>
        <dbReference type="SAM" id="Coils"/>
    </source>
</evidence>
<dbReference type="InterPro" id="IPR036388">
    <property type="entry name" value="WH-like_DNA-bd_sf"/>
</dbReference>